<dbReference type="Proteomes" id="UP000799750">
    <property type="component" value="Unassembled WGS sequence"/>
</dbReference>
<dbReference type="EMBL" id="MU004193">
    <property type="protein sequence ID" value="KAF2492530.1"/>
    <property type="molecule type" value="Genomic_DNA"/>
</dbReference>
<feature type="region of interest" description="Disordered" evidence="1">
    <location>
        <begin position="1"/>
        <end position="37"/>
    </location>
</feature>
<feature type="region of interest" description="Disordered" evidence="1">
    <location>
        <begin position="113"/>
        <end position="197"/>
    </location>
</feature>
<feature type="compositionally biased region" description="Basic residues" evidence="1">
    <location>
        <begin position="133"/>
        <end position="143"/>
    </location>
</feature>
<gene>
    <name evidence="2" type="ORF">BU16DRAFT_541350</name>
</gene>
<feature type="compositionally biased region" description="Acidic residues" evidence="1">
    <location>
        <begin position="148"/>
        <end position="158"/>
    </location>
</feature>
<organism evidence="2 3">
    <name type="scientific">Lophium mytilinum</name>
    <dbReference type="NCBI Taxonomy" id="390894"/>
    <lineage>
        <taxon>Eukaryota</taxon>
        <taxon>Fungi</taxon>
        <taxon>Dikarya</taxon>
        <taxon>Ascomycota</taxon>
        <taxon>Pezizomycotina</taxon>
        <taxon>Dothideomycetes</taxon>
        <taxon>Pleosporomycetidae</taxon>
        <taxon>Mytilinidiales</taxon>
        <taxon>Mytilinidiaceae</taxon>
        <taxon>Lophium</taxon>
    </lineage>
</organism>
<accession>A0A6A6QKN4</accession>
<evidence type="ECO:0000256" key="1">
    <source>
        <dbReference type="SAM" id="MobiDB-lite"/>
    </source>
</evidence>
<reference evidence="2" key="1">
    <citation type="journal article" date="2020" name="Stud. Mycol.">
        <title>101 Dothideomycetes genomes: a test case for predicting lifestyles and emergence of pathogens.</title>
        <authorList>
            <person name="Haridas S."/>
            <person name="Albert R."/>
            <person name="Binder M."/>
            <person name="Bloem J."/>
            <person name="Labutti K."/>
            <person name="Salamov A."/>
            <person name="Andreopoulos B."/>
            <person name="Baker S."/>
            <person name="Barry K."/>
            <person name="Bills G."/>
            <person name="Bluhm B."/>
            <person name="Cannon C."/>
            <person name="Castanera R."/>
            <person name="Culley D."/>
            <person name="Daum C."/>
            <person name="Ezra D."/>
            <person name="Gonzalez J."/>
            <person name="Henrissat B."/>
            <person name="Kuo A."/>
            <person name="Liang C."/>
            <person name="Lipzen A."/>
            <person name="Lutzoni F."/>
            <person name="Magnuson J."/>
            <person name="Mondo S."/>
            <person name="Nolan M."/>
            <person name="Ohm R."/>
            <person name="Pangilinan J."/>
            <person name="Park H.-J."/>
            <person name="Ramirez L."/>
            <person name="Alfaro M."/>
            <person name="Sun H."/>
            <person name="Tritt A."/>
            <person name="Yoshinaga Y."/>
            <person name="Zwiers L.-H."/>
            <person name="Turgeon B."/>
            <person name="Goodwin S."/>
            <person name="Spatafora J."/>
            <person name="Crous P."/>
            <person name="Grigoriev I."/>
        </authorList>
    </citation>
    <scope>NUCLEOTIDE SEQUENCE</scope>
    <source>
        <strain evidence="2">CBS 269.34</strain>
    </source>
</reference>
<dbReference type="OrthoDB" id="3801542at2759"/>
<sequence>MSKSGFESEMPSVQGKPTKLEQPLHRPSGATSKIGPREFNAFEPSRYIYSNDVLIASSGLTDVSKNRSETPENVEVGYPDERSNISYRACSVDFRIMKAQWLFDDRSGVIQSTNGSHTSTSTSSAAQFTSENKKRKRQNRHGGRSGENDEDDIADNNDDNGNNRRNLDSGKRPRGSKKRFACPFFKRDPEKHMGRRSCTGPGYSGIHQLKEHLYRNHEVRPCPICYADMKTDEALELHVRSQVCERREAPPCEGINRPIKSRLENRKGWSKKSDIEKWEPIYRILFPNDEALAMPSPFYEDDELPLPGLLSAFEEYCRRELPRSVRMELDSKSRRGDDINSEIETLVRHCYDGIVTTFKGSGRSKTAQAVSTLAEPETCVLSQSDESTSVGSSTHDALENILGQVSYVTPDLTFDGFNTSGLEPSTQSFDYGTKTSQEGSDQPDYFGETFDFMRILDFPFDPHP</sequence>
<keyword evidence="3" id="KW-1185">Reference proteome</keyword>
<evidence type="ECO:0000313" key="3">
    <source>
        <dbReference type="Proteomes" id="UP000799750"/>
    </source>
</evidence>
<dbReference type="AlphaFoldDB" id="A0A6A6QKN4"/>
<feature type="compositionally biased region" description="Basic and acidic residues" evidence="1">
    <location>
        <begin position="161"/>
        <end position="171"/>
    </location>
</feature>
<evidence type="ECO:0000313" key="2">
    <source>
        <dbReference type="EMBL" id="KAF2492530.1"/>
    </source>
</evidence>
<feature type="compositionally biased region" description="Low complexity" evidence="1">
    <location>
        <begin position="113"/>
        <end position="130"/>
    </location>
</feature>
<proteinExistence type="predicted"/>
<protein>
    <recommendedName>
        <fullName evidence="4">C2H2-type domain-containing protein</fullName>
    </recommendedName>
</protein>
<dbReference type="PANTHER" id="PTHR38166">
    <property type="entry name" value="C2H2-TYPE DOMAIN-CONTAINING PROTEIN-RELATED"/>
    <property type="match status" value="1"/>
</dbReference>
<name>A0A6A6QKN4_9PEZI</name>
<dbReference type="PANTHER" id="PTHR38166:SF1">
    <property type="entry name" value="C2H2-TYPE DOMAIN-CONTAINING PROTEIN"/>
    <property type="match status" value="1"/>
</dbReference>
<evidence type="ECO:0008006" key="4">
    <source>
        <dbReference type="Google" id="ProtNLM"/>
    </source>
</evidence>